<reference evidence="1 2" key="1">
    <citation type="submission" date="2014-02" db="EMBL/GenBank/DDBJ databases">
        <authorList>
            <person name="Sears C."/>
            <person name="Carroll K."/>
            <person name="Sack B.R."/>
            <person name="Qadri F."/>
            <person name="Myers L.L."/>
            <person name="Chung G.-T."/>
            <person name="Escheverria P."/>
            <person name="Fraser C.M."/>
            <person name="Sadzewicz L."/>
            <person name="Shefchek K.A."/>
            <person name="Tallon L."/>
            <person name="Das S.P."/>
            <person name="Daugherty S."/>
            <person name="Mongodin E.F."/>
        </authorList>
    </citation>
    <scope>NUCLEOTIDE SEQUENCE [LARGE SCALE GENOMIC DNA]</scope>
    <source>
        <strain evidence="2">3988T(B)14</strain>
    </source>
</reference>
<feature type="non-terminal residue" evidence="1">
    <location>
        <position position="44"/>
    </location>
</feature>
<dbReference type="EMBL" id="JGCY01000138">
    <property type="protein sequence ID" value="EXY76568.1"/>
    <property type="molecule type" value="Genomic_DNA"/>
</dbReference>
<proteinExistence type="predicted"/>
<gene>
    <name evidence="1" type="ORF">M124_4545</name>
</gene>
<accession>A0A015URY0</accession>
<comment type="caution">
    <text evidence="1">The sequence shown here is derived from an EMBL/GenBank/DDBJ whole genome shotgun (WGS) entry which is preliminary data.</text>
</comment>
<sequence length="44" mass="5081">MPQILKINILFISLRYFLYRKVDYFSAHGIGGQNRQGGCGKYTL</sequence>
<dbReference type="AlphaFoldDB" id="A0A015URY0"/>
<name>A0A015URY0_BACFG</name>
<protein>
    <submittedName>
        <fullName evidence="1">Uncharacterized protein</fullName>
    </submittedName>
</protein>
<organism evidence="1 2">
    <name type="scientific">Bacteroides fragilis str. 3988T(B)14</name>
    <dbReference type="NCBI Taxonomy" id="1339315"/>
    <lineage>
        <taxon>Bacteria</taxon>
        <taxon>Pseudomonadati</taxon>
        <taxon>Bacteroidota</taxon>
        <taxon>Bacteroidia</taxon>
        <taxon>Bacteroidales</taxon>
        <taxon>Bacteroidaceae</taxon>
        <taxon>Bacteroides</taxon>
    </lineage>
</organism>
<evidence type="ECO:0000313" key="2">
    <source>
        <dbReference type="Proteomes" id="UP000020529"/>
    </source>
</evidence>
<evidence type="ECO:0000313" key="1">
    <source>
        <dbReference type="EMBL" id="EXY76568.1"/>
    </source>
</evidence>
<dbReference type="Proteomes" id="UP000020529">
    <property type="component" value="Unassembled WGS sequence"/>
</dbReference>